<keyword evidence="1" id="KW-1133">Transmembrane helix</keyword>
<protein>
    <submittedName>
        <fullName evidence="2">Uncharacterized protein</fullName>
    </submittedName>
</protein>
<proteinExistence type="predicted"/>
<comment type="caution">
    <text evidence="2">The sequence shown here is derived from an EMBL/GenBank/DDBJ whole genome shotgun (WGS) entry which is preliminary data.</text>
</comment>
<dbReference type="Proteomes" id="UP001174050">
    <property type="component" value="Unassembled WGS sequence"/>
</dbReference>
<organism evidence="2 3">
    <name type="scientific">Streptomyces ficellus</name>
    <dbReference type="NCBI Taxonomy" id="1977088"/>
    <lineage>
        <taxon>Bacteria</taxon>
        <taxon>Bacillati</taxon>
        <taxon>Actinomycetota</taxon>
        <taxon>Actinomycetes</taxon>
        <taxon>Kitasatosporales</taxon>
        <taxon>Streptomycetaceae</taxon>
        <taxon>Streptomyces</taxon>
    </lineage>
</organism>
<feature type="transmembrane region" description="Helical" evidence="1">
    <location>
        <begin position="33"/>
        <end position="52"/>
    </location>
</feature>
<dbReference type="EMBL" id="JAUEPL010000047">
    <property type="protein sequence ID" value="MDN3297240.1"/>
    <property type="molecule type" value="Genomic_DNA"/>
</dbReference>
<keyword evidence="1" id="KW-0812">Transmembrane</keyword>
<reference evidence="2" key="1">
    <citation type="submission" date="2023-06" db="EMBL/GenBank/DDBJ databases">
        <title>WGS-Sequencing of Streptomyces ficellus isolate 21 collected from sand in Gara Djebilet Iron Mine in Algeria.</title>
        <authorList>
            <person name="Zegers G.P."/>
            <person name="Gomez A."/>
            <person name="Gueddou A."/>
            <person name="Zahara A.F."/>
            <person name="Worth M."/>
            <person name="Sevigny J.L."/>
            <person name="Tisa L."/>
        </authorList>
    </citation>
    <scope>NUCLEOTIDE SEQUENCE</scope>
    <source>
        <strain evidence="2">AS11</strain>
    </source>
</reference>
<sequence length="53" mass="5389">MSQRTALILFIAVVVGIGVGVLTFFAEKSYPKAVLAGVVAAAACTVGLHSLID</sequence>
<accession>A0ABT7ZCK0</accession>
<keyword evidence="1" id="KW-0472">Membrane</keyword>
<gene>
    <name evidence="2" type="ORF">QWM81_24990</name>
</gene>
<evidence type="ECO:0000256" key="1">
    <source>
        <dbReference type="SAM" id="Phobius"/>
    </source>
</evidence>
<name>A0ABT7ZCK0_9ACTN</name>
<keyword evidence="3" id="KW-1185">Reference proteome</keyword>
<evidence type="ECO:0000313" key="3">
    <source>
        <dbReference type="Proteomes" id="UP001174050"/>
    </source>
</evidence>
<evidence type="ECO:0000313" key="2">
    <source>
        <dbReference type="EMBL" id="MDN3297240.1"/>
    </source>
</evidence>
<dbReference type="RefSeq" id="WP_290114601.1">
    <property type="nucleotide sequence ID" value="NZ_JAUEPL010000047.1"/>
</dbReference>
<feature type="transmembrane region" description="Helical" evidence="1">
    <location>
        <begin position="6"/>
        <end position="26"/>
    </location>
</feature>